<evidence type="ECO:0000313" key="2">
    <source>
        <dbReference type="EMBL" id="MCI2285969.1"/>
    </source>
</evidence>
<keyword evidence="1" id="KW-0472">Membrane</keyword>
<dbReference type="EMBL" id="JAKKSL010000007">
    <property type="protein sequence ID" value="MCI2285969.1"/>
    <property type="molecule type" value="Genomic_DNA"/>
</dbReference>
<dbReference type="InterPro" id="IPR006538">
    <property type="entry name" value="CobT"/>
</dbReference>
<dbReference type="Proteomes" id="UP001139646">
    <property type="component" value="Unassembled WGS sequence"/>
</dbReference>
<proteinExistence type="predicted"/>
<gene>
    <name evidence="2" type="ORF">L3081_24390</name>
</gene>
<name>A0ABS9X6X3_9GAMM</name>
<feature type="transmembrane region" description="Helical" evidence="1">
    <location>
        <begin position="217"/>
        <end position="241"/>
    </location>
</feature>
<dbReference type="Pfam" id="PF06213">
    <property type="entry name" value="CobT"/>
    <property type="match status" value="1"/>
</dbReference>
<comment type="caution">
    <text evidence="2">The sequence shown here is derived from an EMBL/GenBank/DDBJ whole genome shotgun (WGS) entry which is preliminary data.</text>
</comment>
<protein>
    <submittedName>
        <fullName evidence="2">Uncharacterized protein</fullName>
    </submittedName>
</protein>
<evidence type="ECO:0000313" key="3">
    <source>
        <dbReference type="Proteomes" id="UP001139646"/>
    </source>
</evidence>
<keyword evidence="1" id="KW-1133">Transmembrane helix</keyword>
<dbReference type="RefSeq" id="WP_242289038.1">
    <property type="nucleotide sequence ID" value="NZ_JAKKSL010000007.1"/>
</dbReference>
<reference evidence="2" key="1">
    <citation type="submission" date="2022-01" db="EMBL/GenBank/DDBJ databases">
        <title>Colwellia maritima, isolated from seawater.</title>
        <authorList>
            <person name="Kristyanto S."/>
            <person name="Jung J."/>
            <person name="Jeon C.O."/>
        </authorList>
    </citation>
    <scope>NUCLEOTIDE SEQUENCE</scope>
    <source>
        <strain evidence="2">MSW7</strain>
    </source>
</reference>
<feature type="transmembrane region" description="Helical" evidence="1">
    <location>
        <begin position="247"/>
        <end position="275"/>
    </location>
</feature>
<evidence type="ECO:0000256" key="1">
    <source>
        <dbReference type="SAM" id="Phobius"/>
    </source>
</evidence>
<keyword evidence="3" id="KW-1185">Reference proteome</keyword>
<accession>A0ABS9X6X3</accession>
<organism evidence="2 3">
    <name type="scientific">Colwellia maritima</name>
    <dbReference type="NCBI Taxonomy" id="2912588"/>
    <lineage>
        <taxon>Bacteria</taxon>
        <taxon>Pseudomonadati</taxon>
        <taxon>Pseudomonadota</taxon>
        <taxon>Gammaproteobacteria</taxon>
        <taxon>Alteromonadales</taxon>
        <taxon>Colwelliaceae</taxon>
        <taxon>Colwellia</taxon>
    </lineage>
</organism>
<keyword evidence="1" id="KW-0812">Transmembrane</keyword>
<feature type="transmembrane region" description="Helical" evidence="1">
    <location>
        <begin position="287"/>
        <end position="310"/>
    </location>
</feature>
<sequence>MNAKSFIKRAKALANVMTQTKNVEVTVSGTGAYRLPGAINIPNGDFSDSDWVAMVHGWIDHELGHEAHTKHDVFIAAARESMVMKNMLNCIEDIRMEKVVGENFIGAKKNLSRLAELAIERELFVDPDKIQDLSPLGALSAFCLYYGRYQVIGQPCLSDYANKAYNLLVDLLGNKISDKVKSLVGSVEKARSTSDAYDIAKAILTFRKMNWKMTLTMIAKALILTVTLTMIAKALILTVTLTMMAKALTLTVILTMIAKALILTVTLTMMAKALILTVTLTMMAKALTLTVILTMIAKALILTVTLTMMAKALNLIS</sequence>